<dbReference type="SMART" id="SM00129">
    <property type="entry name" value="KISc"/>
    <property type="match status" value="1"/>
</dbReference>
<dbReference type="GO" id="GO:0005871">
    <property type="term" value="C:kinesin complex"/>
    <property type="evidence" value="ECO:0007669"/>
    <property type="project" value="TreeGrafter"/>
</dbReference>
<evidence type="ECO:0000256" key="2">
    <source>
        <dbReference type="SAM" id="MobiDB-lite"/>
    </source>
</evidence>
<dbReference type="InterPro" id="IPR027417">
    <property type="entry name" value="P-loop_NTPase"/>
</dbReference>
<evidence type="ECO:0000259" key="3">
    <source>
        <dbReference type="PROSITE" id="PS50067"/>
    </source>
</evidence>
<gene>
    <name evidence="4" type="ORF">Poli38472_012848</name>
</gene>
<feature type="compositionally biased region" description="Basic and acidic residues" evidence="2">
    <location>
        <begin position="630"/>
        <end position="650"/>
    </location>
</feature>
<feature type="region of interest" description="Disordered" evidence="2">
    <location>
        <begin position="621"/>
        <end position="702"/>
    </location>
</feature>
<dbReference type="GO" id="GO:0005874">
    <property type="term" value="C:microtubule"/>
    <property type="evidence" value="ECO:0007669"/>
    <property type="project" value="TreeGrafter"/>
</dbReference>
<comment type="caution">
    <text evidence="4">The sequence shown here is derived from an EMBL/GenBank/DDBJ whole genome shotgun (WGS) entry which is preliminary data.</text>
</comment>
<evidence type="ECO:0000313" key="4">
    <source>
        <dbReference type="EMBL" id="TMW64226.1"/>
    </source>
</evidence>
<dbReference type="PANTHER" id="PTHR24115">
    <property type="entry name" value="KINESIN-RELATED"/>
    <property type="match status" value="1"/>
</dbReference>
<dbReference type="PROSITE" id="PS50067">
    <property type="entry name" value="KINESIN_MOTOR_2"/>
    <property type="match status" value="1"/>
</dbReference>
<feature type="region of interest" description="Disordered" evidence="2">
    <location>
        <begin position="107"/>
        <end position="136"/>
    </location>
</feature>
<dbReference type="Pfam" id="PF00225">
    <property type="entry name" value="Kinesin"/>
    <property type="match status" value="1"/>
</dbReference>
<reference evidence="4" key="1">
    <citation type="submission" date="2019-03" db="EMBL/GenBank/DDBJ databases">
        <title>Long read genome sequence of the mycoparasitic Pythium oligandrum ATCC 38472 isolated from sugarbeet rhizosphere.</title>
        <authorList>
            <person name="Gaulin E."/>
        </authorList>
    </citation>
    <scope>NUCLEOTIDE SEQUENCE</scope>
    <source>
        <strain evidence="4">ATCC 38472_TT</strain>
    </source>
</reference>
<dbReference type="EMBL" id="SPLM01000040">
    <property type="protein sequence ID" value="TMW64226.1"/>
    <property type="molecule type" value="Genomic_DNA"/>
</dbReference>
<sequence length="742" mass="82259">MPRRSESSRLPSRRAQASVDNAQNGDEGDATRTKSSPSTERHGIAHLNELIKRQKDAAHPIDAARVEISDTMDTLLSPEARSPRRQRLIQVAVRCRPRATTTRALLTPLRPLSDDSSSEHDVLMSDEEEEDASQPADSVLAYHPTADGRVTTLSVPSHALALNLHAGRRSFAFDHIFPPWKRQRDVYEACVAPLVTDVLKSAQDTPSGEQAHATVVAYGQTGTGKTYTMGMLGLGPPQELGMIPRALQQILSTLDSFNTSPESARRGMQLTLTMSFLQIYLESIQDLLAPAPSAQGLPVRWQPTTAVFYVDGLQEYEIAQMDDARELLAIAARNRVLAATARNKTSSRSHTLLTLSLQRRHAHSDDELVNESRCSISFVDLAGSERVDGALHFLHATRKRQELRIREAKFINRSLSALGSVIAALATQQDREQKLSTATTAFGKRPVVTIPPSSAAPKTHIRFRDSQLTKLLQARLMNGHARLVLIATVDDRPANLTETLSTLKFAAQCRRVDLNGSAQALARRRREESLLKQVFAEVKVMYEEREAALKRTYEAKIAELEEQLKGTPRSPVLVAPYVALCSLADKIADSKQTHPPLQSFQDEQRLTAYVAELYRRVKTALAPQKHKQSDKKTPELETTRKPVKEVEGGKRTPSPPRQSEAPPPPPPLPLPTNAPASTVRRNGVRGKTKKRSKRTRENFTAAQEVEFQEIARYLFTTKAFDGISVSSDDEEDAIDHAYSQLE</sequence>
<evidence type="ECO:0000313" key="5">
    <source>
        <dbReference type="Proteomes" id="UP000794436"/>
    </source>
</evidence>
<comment type="similarity">
    <text evidence="1">Belongs to the TRAFAC class myosin-kinesin ATPase superfamily. Kinesin family.</text>
</comment>
<feature type="region of interest" description="Disordered" evidence="2">
    <location>
        <begin position="723"/>
        <end position="742"/>
    </location>
</feature>
<keyword evidence="5" id="KW-1185">Reference proteome</keyword>
<dbReference type="GO" id="GO:0016887">
    <property type="term" value="F:ATP hydrolysis activity"/>
    <property type="evidence" value="ECO:0007669"/>
    <property type="project" value="TreeGrafter"/>
</dbReference>
<dbReference type="GO" id="GO:0005524">
    <property type="term" value="F:ATP binding"/>
    <property type="evidence" value="ECO:0007669"/>
    <property type="project" value="UniProtKB-UniRule"/>
</dbReference>
<dbReference type="GO" id="GO:0008017">
    <property type="term" value="F:microtubule binding"/>
    <property type="evidence" value="ECO:0007669"/>
    <property type="project" value="InterPro"/>
</dbReference>
<feature type="compositionally biased region" description="Basic residues" evidence="2">
    <location>
        <begin position="682"/>
        <end position="694"/>
    </location>
</feature>
<dbReference type="InterPro" id="IPR001752">
    <property type="entry name" value="Kinesin_motor_dom"/>
</dbReference>
<feature type="binding site" evidence="1">
    <location>
        <begin position="219"/>
        <end position="226"/>
    </location>
    <ligand>
        <name>ATP</name>
        <dbReference type="ChEBI" id="CHEBI:30616"/>
    </ligand>
</feature>
<dbReference type="OrthoDB" id="3176171at2759"/>
<evidence type="ECO:0000256" key="1">
    <source>
        <dbReference type="PROSITE-ProRule" id="PRU00283"/>
    </source>
</evidence>
<proteinExistence type="inferred from homology"/>
<dbReference type="PRINTS" id="PR00380">
    <property type="entry name" value="KINESINHEAVY"/>
</dbReference>
<dbReference type="GO" id="GO:0007018">
    <property type="term" value="P:microtubule-based movement"/>
    <property type="evidence" value="ECO:0007669"/>
    <property type="project" value="InterPro"/>
</dbReference>
<keyword evidence="1" id="KW-0505">Motor protein</keyword>
<dbReference type="InterPro" id="IPR036961">
    <property type="entry name" value="Kinesin_motor_dom_sf"/>
</dbReference>
<accession>A0A8K1CK69</accession>
<feature type="region of interest" description="Disordered" evidence="2">
    <location>
        <begin position="1"/>
        <end position="41"/>
    </location>
</feature>
<keyword evidence="1" id="KW-0547">Nucleotide-binding</keyword>
<dbReference type="Proteomes" id="UP000794436">
    <property type="component" value="Unassembled WGS sequence"/>
</dbReference>
<dbReference type="InterPro" id="IPR027640">
    <property type="entry name" value="Kinesin-like_fam"/>
</dbReference>
<dbReference type="SUPFAM" id="SSF52540">
    <property type="entry name" value="P-loop containing nucleoside triphosphate hydrolases"/>
    <property type="match status" value="1"/>
</dbReference>
<keyword evidence="1" id="KW-0067">ATP-binding</keyword>
<dbReference type="GO" id="GO:0003777">
    <property type="term" value="F:microtubule motor activity"/>
    <property type="evidence" value="ECO:0007669"/>
    <property type="project" value="InterPro"/>
</dbReference>
<organism evidence="4 5">
    <name type="scientific">Pythium oligandrum</name>
    <name type="common">Mycoparasitic fungus</name>
    <dbReference type="NCBI Taxonomy" id="41045"/>
    <lineage>
        <taxon>Eukaryota</taxon>
        <taxon>Sar</taxon>
        <taxon>Stramenopiles</taxon>
        <taxon>Oomycota</taxon>
        <taxon>Peronosporomycetes</taxon>
        <taxon>Pythiales</taxon>
        <taxon>Pythiaceae</taxon>
        <taxon>Pythium</taxon>
    </lineage>
</organism>
<protein>
    <recommendedName>
        <fullName evidence="3">Kinesin motor domain-containing protein</fullName>
    </recommendedName>
</protein>
<name>A0A8K1CK69_PYTOL</name>
<feature type="domain" description="Kinesin motor" evidence="3">
    <location>
        <begin position="88"/>
        <end position="512"/>
    </location>
</feature>
<feature type="compositionally biased region" description="Pro residues" evidence="2">
    <location>
        <begin position="653"/>
        <end position="672"/>
    </location>
</feature>
<dbReference type="Gene3D" id="3.40.850.10">
    <property type="entry name" value="Kinesin motor domain"/>
    <property type="match status" value="1"/>
</dbReference>
<dbReference type="AlphaFoldDB" id="A0A8K1CK69"/>